<comment type="subunit">
    <text evidence="6">Subunit of the RFC complex, an heteropentameric complex consisting of a large subunit RFC1 and four small subunits RFC2, RFC3, RFC4 and RFC5; the RFC complex interacts with PCNA. Forms an heterotetrameric complex with RFC2, RFC4 and RFC5; this complex has ATPase activity but is not stimulated by PCNA. The heterotetramer of subunits RFC2, RFC3, RFC4 and RFC5 interacts with RAD17. Interacts with CNTD1; this interaction facilitates crossover formation.</text>
</comment>
<dbReference type="PANTHER" id="PTHR11669">
    <property type="entry name" value="REPLICATION FACTOR C / DNA POLYMERASE III GAMMA-TAU SUBUNIT"/>
    <property type="match status" value="1"/>
</dbReference>
<evidence type="ECO:0000313" key="14">
    <source>
        <dbReference type="Proteomes" id="UP000663829"/>
    </source>
</evidence>
<sequence>MSLWCDKYRPKTFDELDYQHEQAELLKNIVSSGDFPHFLIYGPSGAGKKTRITCILNELYGPGVNTLRLENHEFQTPAGKKIDITTIGSVYHTQVNPSDVGIQDRLVIQEIIKLIAQTNQIDTQQQRSFKVIVLVEVDKLTKDAQHALRRTMEKYVASCRLILCCNSTSRVIPAIRSRCLSIRVAAPTIKEISIILKKVANYESLNLPNELANRISEKSNRNLRRALLMVQTCATQKYPFTNDQVIAEPDWEVYLRETARMVAEQQTPYRILEARERLYELLSHCIPAEVIFKGLLEELLTTCDGQLKIEITQIAAEYEHRLRQGQKEIFHLEAFIAKFMIVYKTFLDSAMGELFD</sequence>
<comment type="caution">
    <text evidence="12">The sequence shown here is derived from an EMBL/GenBank/DDBJ whole genome shotgun (WGS) entry which is preliminary data.</text>
</comment>
<dbReference type="GO" id="GO:0005663">
    <property type="term" value="C:DNA replication factor C complex"/>
    <property type="evidence" value="ECO:0007669"/>
    <property type="project" value="TreeGrafter"/>
</dbReference>
<reference evidence="12" key="1">
    <citation type="submission" date="2021-02" db="EMBL/GenBank/DDBJ databases">
        <authorList>
            <person name="Nowell W R."/>
        </authorList>
    </citation>
    <scope>NUCLEOTIDE SEQUENCE</scope>
</reference>
<dbReference type="InterPro" id="IPR050238">
    <property type="entry name" value="DNA_Rep/Repair_Clamp_Loader"/>
</dbReference>
<dbReference type="GO" id="GO:0006281">
    <property type="term" value="P:DNA repair"/>
    <property type="evidence" value="ECO:0007669"/>
    <property type="project" value="UniProtKB-ARBA"/>
</dbReference>
<keyword evidence="3" id="KW-0235">DNA replication</keyword>
<comment type="similarity">
    <text evidence="2">Belongs to the activator 1 small subunits family.</text>
</comment>
<dbReference type="FunFam" id="1.10.8.60:FF:000030">
    <property type="entry name" value="replication factor C subunit 3"/>
    <property type="match status" value="1"/>
</dbReference>
<evidence type="ECO:0000256" key="2">
    <source>
        <dbReference type="ARBA" id="ARBA00005378"/>
    </source>
</evidence>
<dbReference type="Gene3D" id="1.10.8.60">
    <property type="match status" value="1"/>
</dbReference>
<feature type="domain" description="AAA+ ATPase" evidence="11">
    <location>
        <begin position="34"/>
        <end position="190"/>
    </location>
</feature>
<dbReference type="GO" id="GO:0003689">
    <property type="term" value="F:DNA clamp loader activity"/>
    <property type="evidence" value="ECO:0007669"/>
    <property type="project" value="TreeGrafter"/>
</dbReference>
<dbReference type="Gene3D" id="1.20.272.10">
    <property type="match status" value="1"/>
</dbReference>
<dbReference type="InterPro" id="IPR003593">
    <property type="entry name" value="AAA+_ATPase"/>
</dbReference>
<evidence type="ECO:0000256" key="7">
    <source>
        <dbReference type="ARBA" id="ARBA00070184"/>
    </source>
</evidence>
<dbReference type="EMBL" id="CAJNOQ010001078">
    <property type="protein sequence ID" value="CAF0866074.1"/>
    <property type="molecule type" value="Genomic_DNA"/>
</dbReference>
<evidence type="ECO:0000256" key="1">
    <source>
        <dbReference type="ARBA" id="ARBA00004123"/>
    </source>
</evidence>
<evidence type="ECO:0000256" key="5">
    <source>
        <dbReference type="ARBA" id="ARBA00058626"/>
    </source>
</evidence>
<evidence type="ECO:0000256" key="9">
    <source>
        <dbReference type="ARBA" id="ARBA00079394"/>
    </source>
</evidence>
<comment type="function">
    <text evidence="5">Subunit of the replication factor C (RFC) complex which acts during elongation of primed DNA templates by DNA polymerases delta and epsilon, and is necessary for ATP-dependent loading of proliferating cell nuclear antigen (PCNA) onto primed DNA.</text>
</comment>
<dbReference type="PANTHER" id="PTHR11669:SF1">
    <property type="entry name" value="REPLICATION FACTOR C SUBUNIT 3"/>
    <property type="match status" value="1"/>
</dbReference>
<dbReference type="CDD" id="cd00009">
    <property type="entry name" value="AAA"/>
    <property type="match status" value="1"/>
</dbReference>
<organism evidence="12 14">
    <name type="scientific">Didymodactylos carnosus</name>
    <dbReference type="NCBI Taxonomy" id="1234261"/>
    <lineage>
        <taxon>Eukaryota</taxon>
        <taxon>Metazoa</taxon>
        <taxon>Spiralia</taxon>
        <taxon>Gnathifera</taxon>
        <taxon>Rotifera</taxon>
        <taxon>Eurotatoria</taxon>
        <taxon>Bdelloidea</taxon>
        <taxon>Philodinida</taxon>
        <taxon>Philodinidae</taxon>
        <taxon>Didymodactylos</taxon>
    </lineage>
</organism>
<dbReference type="AlphaFoldDB" id="A0A813X0P5"/>
<evidence type="ECO:0000256" key="4">
    <source>
        <dbReference type="ARBA" id="ARBA00023242"/>
    </source>
</evidence>
<dbReference type="FunFam" id="3.40.50.300:FF:000136">
    <property type="entry name" value="Replication factor C subunit 5"/>
    <property type="match status" value="1"/>
</dbReference>
<dbReference type="OrthoDB" id="761538at2759"/>
<name>A0A813X0P5_9BILA</name>
<dbReference type="FunFam" id="1.20.272.10:FF:000002">
    <property type="entry name" value="Replication factor C subunit 3"/>
    <property type="match status" value="1"/>
</dbReference>
<keyword evidence="4" id="KW-0539">Nucleus</keyword>
<evidence type="ECO:0000256" key="10">
    <source>
        <dbReference type="ARBA" id="ARBA00080379"/>
    </source>
</evidence>
<dbReference type="EMBL" id="CAJOBC010001078">
    <property type="protein sequence ID" value="CAF3653561.1"/>
    <property type="molecule type" value="Genomic_DNA"/>
</dbReference>
<dbReference type="SUPFAM" id="SSF48019">
    <property type="entry name" value="post-AAA+ oligomerization domain-like"/>
    <property type="match status" value="1"/>
</dbReference>
<accession>A0A813X0P5</accession>
<keyword evidence="14" id="KW-1185">Reference proteome</keyword>
<dbReference type="SMART" id="SM00382">
    <property type="entry name" value="AAA"/>
    <property type="match status" value="1"/>
</dbReference>
<dbReference type="Pfam" id="PF22534">
    <property type="entry name" value="RFC_C"/>
    <property type="match status" value="1"/>
</dbReference>
<evidence type="ECO:0000313" key="13">
    <source>
        <dbReference type="EMBL" id="CAF3653561.1"/>
    </source>
</evidence>
<gene>
    <name evidence="12" type="ORF">GPM918_LOCUS6845</name>
    <name evidence="13" type="ORF">SRO942_LOCUS6845</name>
</gene>
<evidence type="ECO:0000259" key="11">
    <source>
        <dbReference type="SMART" id="SM00382"/>
    </source>
</evidence>
<evidence type="ECO:0000256" key="6">
    <source>
        <dbReference type="ARBA" id="ARBA00062267"/>
    </source>
</evidence>
<dbReference type="InterPro" id="IPR008921">
    <property type="entry name" value="DNA_pol3_clamp-load_cplx_C"/>
</dbReference>
<dbReference type="Proteomes" id="UP000663829">
    <property type="component" value="Unassembled WGS sequence"/>
</dbReference>
<dbReference type="Pfam" id="PF21960">
    <property type="entry name" value="RCF1-5-like_lid"/>
    <property type="match status" value="1"/>
</dbReference>
<proteinExistence type="inferred from homology"/>
<comment type="subcellular location">
    <subcellularLocation>
        <location evidence="1">Nucleus</location>
    </subcellularLocation>
</comment>
<evidence type="ECO:0000313" key="12">
    <source>
        <dbReference type="EMBL" id="CAF0866074.1"/>
    </source>
</evidence>
<dbReference type="GO" id="GO:0006271">
    <property type="term" value="P:DNA strand elongation involved in DNA replication"/>
    <property type="evidence" value="ECO:0007669"/>
    <property type="project" value="UniProtKB-ARBA"/>
</dbReference>
<dbReference type="GO" id="GO:0003677">
    <property type="term" value="F:DNA binding"/>
    <property type="evidence" value="ECO:0007669"/>
    <property type="project" value="InterPro"/>
</dbReference>
<dbReference type="GO" id="GO:0005634">
    <property type="term" value="C:nucleus"/>
    <property type="evidence" value="ECO:0007669"/>
    <property type="project" value="UniProtKB-SubCell"/>
</dbReference>
<dbReference type="Pfam" id="PF13177">
    <property type="entry name" value="DNA_pol3_delta2"/>
    <property type="match status" value="1"/>
</dbReference>
<dbReference type="SUPFAM" id="SSF52540">
    <property type="entry name" value="P-loop containing nucleoside triphosphate hydrolases"/>
    <property type="match status" value="1"/>
</dbReference>
<dbReference type="Proteomes" id="UP000681722">
    <property type="component" value="Unassembled WGS sequence"/>
</dbReference>
<dbReference type="Gene3D" id="3.40.50.300">
    <property type="entry name" value="P-loop containing nucleotide triphosphate hydrolases"/>
    <property type="match status" value="1"/>
</dbReference>
<evidence type="ECO:0000256" key="8">
    <source>
        <dbReference type="ARBA" id="ARBA00076818"/>
    </source>
</evidence>
<dbReference type="InterPro" id="IPR027417">
    <property type="entry name" value="P-loop_NTPase"/>
</dbReference>
<evidence type="ECO:0000256" key="3">
    <source>
        <dbReference type="ARBA" id="ARBA00022705"/>
    </source>
</evidence>
<protein>
    <recommendedName>
        <fullName evidence="7">Replication factor C subunit 3</fullName>
    </recommendedName>
    <alternativeName>
        <fullName evidence="9">Activator 1 38 kDa subunit</fullName>
    </alternativeName>
    <alternativeName>
        <fullName evidence="10">Activator 1 subunit 3</fullName>
    </alternativeName>
    <alternativeName>
        <fullName evidence="8">Replication factor C 38 kDa subunit</fullName>
    </alternativeName>
</protein>